<feature type="region of interest" description="Disordered" evidence="3">
    <location>
        <begin position="1"/>
        <end position="22"/>
    </location>
</feature>
<keyword evidence="6" id="KW-1185">Reference proteome</keyword>
<dbReference type="PANTHER" id="PTHR30055">
    <property type="entry name" value="HTH-TYPE TRANSCRIPTIONAL REGULATOR RUTR"/>
    <property type="match status" value="1"/>
</dbReference>
<dbReference type="PRINTS" id="PR00455">
    <property type="entry name" value="HTHTETR"/>
</dbReference>
<evidence type="ECO:0000256" key="2">
    <source>
        <dbReference type="PROSITE-ProRule" id="PRU00335"/>
    </source>
</evidence>
<dbReference type="PROSITE" id="PS50977">
    <property type="entry name" value="HTH_TETR_2"/>
    <property type="match status" value="1"/>
</dbReference>
<reference evidence="5 6" key="1">
    <citation type="submission" date="2022-04" db="EMBL/GenBank/DDBJ databases">
        <authorList>
            <person name="Huq M.A."/>
        </authorList>
    </citation>
    <scope>NUCLEOTIDE SEQUENCE [LARGE SCALE GENOMIC DNA]</scope>
    <source>
        <strain evidence="5 6">MAH-33</strain>
    </source>
</reference>
<organism evidence="5 6">
    <name type="scientific">Sphingobium agri</name>
    <dbReference type="NCBI Taxonomy" id="2933566"/>
    <lineage>
        <taxon>Bacteria</taxon>
        <taxon>Pseudomonadati</taxon>
        <taxon>Pseudomonadota</taxon>
        <taxon>Alphaproteobacteria</taxon>
        <taxon>Sphingomonadales</taxon>
        <taxon>Sphingomonadaceae</taxon>
        <taxon>Sphingobium</taxon>
    </lineage>
</organism>
<dbReference type="EMBL" id="JALKHS010000010">
    <property type="protein sequence ID" value="MCK0532474.1"/>
    <property type="molecule type" value="Genomic_DNA"/>
</dbReference>
<dbReference type="SUPFAM" id="SSF46689">
    <property type="entry name" value="Homeodomain-like"/>
    <property type="match status" value="1"/>
</dbReference>
<evidence type="ECO:0000256" key="3">
    <source>
        <dbReference type="SAM" id="MobiDB-lite"/>
    </source>
</evidence>
<evidence type="ECO:0000256" key="1">
    <source>
        <dbReference type="ARBA" id="ARBA00023125"/>
    </source>
</evidence>
<name>A0ABT0DZB7_9SPHN</name>
<dbReference type="Pfam" id="PF00440">
    <property type="entry name" value="TetR_N"/>
    <property type="match status" value="1"/>
</dbReference>
<dbReference type="Gene3D" id="1.10.10.60">
    <property type="entry name" value="Homeodomain-like"/>
    <property type="match status" value="1"/>
</dbReference>
<dbReference type="InterPro" id="IPR001647">
    <property type="entry name" value="HTH_TetR"/>
</dbReference>
<comment type="caution">
    <text evidence="5">The sequence shown here is derived from an EMBL/GenBank/DDBJ whole genome shotgun (WGS) entry which is preliminary data.</text>
</comment>
<protein>
    <submittedName>
        <fullName evidence="5">TetR/AcrR family transcriptional regulator</fullName>
    </submittedName>
</protein>
<dbReference type="InterPro" id="IPR050109">
    <property type="entry name" value="HTH-type_TetR-like_transc_reg"/>
</dbReference>
<dbReference type="Gene3D" id="1.10.357.10">
    <property type="entry name" value="Tetracycline Repressor, domain 2"/>
    <property type="match status" value="1"/>
</dbReference>
<evidence type="ECO:0000313" key="5">
    <source>
        <dbReference type="EMBL" id="MCK0532474.1"/>
    </source>
</evidence>
<proteinExistence type="predicted"/>
<feature type="domain" description="HTH tetR-type" evidence="4">
    <location>
        <begin position="26"/>
        <end position="86"/>
    </location>
</feature>
<keyword evidence="1 2" id="KW-0238">DNA-binding</keyword>
<gene>
    <name evidence="5" type="ORF">MU848_12865</name>
</gene>
<feature type="DNA-binding region" description="H-T-H motif" evidence="2">
    <location>
        <begin position="49"/>
        <end position="68"/>
    </location>
</feature>
<dbReference type="Proteomes" id="UP001203512">
    <property type="component" value="Unassembled WGS sequence"/>
</dbReference>
<dbReference type="InterPro" id="IPR009057">
    <property type="entry name" value="Homeodomain-like_sf"/>
</dbReference>
<dbReference type="RefSeq" id="WP_247232816.1">
    <property type="nucleotide sequence ID" value="NZ_JALKHS010000010.1"/>
</dbReference>
<evidence type="ECO:0000259" key="4">
    <source>
        <dbReference type="PROSITE" id="PS50977"/>
    </source>
</evidence>
<feature type="compositionally biased region" description="Basic and acidic residues" evidence="3">
    <location>
        <begin position="1"/>
        <end position="14"/>
    </location>
</feature>
<dbReference type="PANTHER" id="PTHR30055:SF146">
    <property type="entry name" value="HTH-TYPE TRANSCRIPTIONAL DUAL REGULATOR CECR"/>
    <property type="match status" value="1"/>
</dbReference>
<accession>A0ABT0DZB7</accession>
<sequence length="222" mass="25251">MISSEAEKIEEGAKRRVGRPNAREAELKHEAMLEAALEEFSSHGFHGASVRSIAERAGVSTRTVYNRYTDKVALFEACLEMSAIRHHVPTDGKGTLREQLMRYALHVSSRVNEDRQVRLARIIFRECISFPQLEEVSRRQFERFQLEPLQNILTAHGFAKTQATTLAEFYVALLLRRWQNRIIYNEKAMTPAQIRANAETATNLFLNGASGMSNEDPSTRKA</sequence>
<evidence type="ECO:0000313" key="6">
    <source>
        <dbReference type="Proteomes" id="UP001203512"/>
    </source>
</evidence>